<name>A0AAV9XL45_9PEZI</name>
<comment type="caution">
    <text evidence="2">The sequence shown here is derived from an EMBL/GenBank/DDBJ whole genome shotgun (WGS) entry which is preliminary data.</text>
</comment>
<feature type="region of interest" description="Disordered" evidence="1">
    <location>
        <begin position="266"/>
        <end position="355"/>
    </location>
</feature>
<keyword evidence="3" id="KW-1185">Reference proteome</keyword>
<proteinExistence type="predicted"/>
<reference evidence="2 3" key="1">
    <citation type="submission" date="2019-10" db="EMBL/GenBank/DDBJ databases">
        <authorList>
            <person name="Palmer J.M."/>
        </authorList>
    </citation>
    <scope>NUCLEOTIDE SEQUENCE [LARGE SCALE GENOMIC DNA]</scope>
    <source>
        <strain evidence="2 3">TWF694</strain>
    </source>
</reference>
<dbReference type="EMBL" id="JAVHJO010000002">
    <property type="protein sequence ID" value="KAK6542822.1"/>
    <property type="molecule type" value="Genomic_DNA"/>
</dbReference>
<feature type="compositionally biased region" description="Polar residues" evidence="1">
    <location>
        <begin position="270"/>
        <end position="282"/>
    </location>
</feature>
<accession>A0AAV9XL45</accession>
<organism evidence="2 3">
    <name type="scientific">Orbilia ellipsospora</name>
    <dbReference type="NCBI Taxonomy" id="2528407"/>
    <lineage>
        <taxon>Eukaryota</taxon>
        <taxon>Fungi</taxon>
        <taxon>Dikarya</taxon>
        <taxon>Ascomycota</taxon>
        <taxon>Pezizomycotina</taxon>
        <taxon>Orbiliomycetes</taxon>
        <taxon>Orbiliales</taxon>
        <taxon>Orbiliaceae</taxon>
        <taxon>Orbilia</taxon>
    </lineage>
</organism>
<gene>
    <name evidence="2" type="ORF">TWF694_006763</name>
</gene>
<feature type="compositionally biased region" description="Low complexity" evidence="1">
    <location>
        <begin position="302"/>
        <end position="319"/>
    </location>
</feature>
<dbReference type="Proteomes" id="UP001365542">
    <property type="component" value="Unassembled WGS sequence"/>
</dbReference>
<dbReference type="AlphaFoldDB" id="A0AAV9XL45"/>
<evidence type="ECO:0000256" key="1">
    <source>
        <dbReference type="SAM" id="MobiDB-lite"/>
    </source>
</evidence>
<evidence type="ECO:0000313" key="2">
    <source>
        <dbReference type="EMBL" id="KAK6542822.1"/>
    </source>
</evidence>
<protein>
    <submittedName>
        <fullName evidence="2">Uncharacterized protein</fullName>
    </submittedName>
</protein>
<feature type="compositionally biased region" description="Basic and acidic residues" evidence="1">
    <location>
        <begin position="289"/>
        <end position="301"/>
    </location>
</feature>
<feature type="region of interest" description="Disordered" evidence="1">
    <location>
        <begin position="191"/>
        <end position="245"/>
    </location>
</feature>
<feature type="compositionally biased region" description="Basic residues" evidence="1">
    <location>
        <begin position="336"/>
        <end position="347"/>
    </location>
</feature>
<sequence>MAETDKVPLFENTFKNELPAEMEVNLEAIWKVLISRLNKANNDSSEKIAGTTMSKMERSAVLGKLDGDNFKLQVKWQSQLHANILNCTVEVQTTDTGREITSSTIHICCSLLEEPSTRRVSAVAAALALWLGMTQKKILLIDVNGGSVSIKSIQPEISDSTEEDCGFTRRYFWAGHFMALRKPKSLQVNRTPNRRALPSQAKGVSKISRVSKSTKTSPRHEISEIPGTSDASKAPEVSKISESLGSSETLVIPKASNVIKILKAAKTPKISESSDSSKATSQPRKRKFTKDNKIEKSKASEATKSSKSSKYSKTVKSSKAVNVKSPKELKLLKPSKIAKPRNRKKVVKPQNSQVK</sequence>
<evidence type="ECO:0000313" key="3">
    <source>
        <dbReference type="Proteomes" id="UP001365542"/>
    </source>
</evidence>